<accession>A0A8R2B631</accession>
<dbReference type="SUPFAM" id="SSF53098">
    <property type="entry name" value="Ribonuclease H-like"/>
    <property type="match status" value="1"/>
</dbReference>
<evidence type="ECO:0000259" key="1">
    <source>
        <dbReference type="Pfam" id="PF05699"/>
    </source>
</evidence>
<organism evidence="2 3">
    <name type="scientific">Acyrthosiphon pisum</name>
    <name type="common">Pea aphid</name>
    <dbReference type="NCBI Taxonomy" id="7029"/>
    <lineage>
        <taxon>Eukaryota</taxon>
        <taxon>Metazoa</taxon>
        <taxon>Ecdysozoa</taxon>
        <taxon>Arthropoda</taxon>
        <taxon>Hexapoda</taxon>
        <taxon>Insecta</taxon>
        <taxon>Pterygota</taxon>
        <taxon>Neoptera</taxon>
        <taxon>Paraneoptera</taxon>
        <taxon>Hemiptera</taxon>
        <taxon>Sternorrhyncha</taxon>
        <taxon>Aphidomorpha</taxon>
        <taxon>Aphidoidea</taxon>
        <taxon>Aphididae</taxon>
        <taxon>Macrosiphini</taxon>
        <taxon>Acyrthosiphon</taxon>
    </lineage>
</organism>
<name>A0A8R2B631_ACYPI</name>
<dbReference type="InterPro" id="IPR008906">
    <property type="entry name" value="HATC_C_dom"/>
</dbReference>
<keyword evidence="3" id="KW-1185">Reference proteome</keyword>
<proteinExistence type="predicted"/>
<dbReference type="OrthoDB" id="6619668at2759"/>
<sequence>MVKAINSMDKTYLVRCTAHSKQLSINAGLQNDMVKEIINKLRKIVGNFNRSASAQNELENEQEKCGEKKHKLVQDCVTRWNSTCDMIDSVLKYLLKLLEPFKIVTKVLGGENYTTASIAHRLIKSLLNTLKVSEIDTNFLTTVKKLILDDLKYRREMMGLILAKSSALDPRFRELKFLSEEEKVTVWKQIENELKELITDPEIENEEDLISESILENEEHFETHSPPRKKLRSLMIDSDDDDEDDYSVTQSPTMKQLEEYKNLKIKVPYDQDPLNWWKENESKYSAVSLLAKKYLSIVATGVPCERLFSEAGTIISKKRNRLSPERLNQLLFLNSYFKSNSSSETLMEKLLEEDIF</sequence>
<evidence type="ECO:0000313" key="3">
    <source>
        <dbReference type="Proteomes" id="UP000007819"/>
    </source>
</evidence>
<dbReference type="AlphaFoldDB" id="A0A8R2B631"/>
<evidence type="ECO:0000313" key="2">
    <source>
        <dbReference type="EnsemblMetazoa" id="XP_008183441.1"/>
    </source>
</evidence>
<reference evidence="3" key="1">
    <citation type="submission" date="2010-06" db="EMBL/GenBank/DDBJ databases">
        <authorList>
            <person name="Jiang H."/>
            <person name="Abraham K."/>
            <person name="Ali S."/>
            <person name="Alsbrooks S.L."/>
            <person name="Anim B.N."/>
            <person name="Anosike U.S."/>
            <person name="Attaway T."/>
            <person name="Bandaranaike D.P."/>
            <person name="Battles P.K."/>
            <person name="Bell S.N."/>
            <person name="Bell A.V."/>
            <person name="Beltran B."/>
            <person name="Bickham C."/>
            <person name="Bustamante Y."/>
            <person name="Caleb T."/>
            <person name="Canada A."/>
            <person name="Cardenas V."/>
            <person name="Carter K."/>
            <person name="Chacko J."/>
            <person name="Chandrabose M.N."/>
            <person name="Chavez D."/>
            <person name="Chavez A."/>
            <person name="Chen L."/>
            <person name="Chu H.-S."/>
            <person name="Claassen K.J."/>
            <person name="Cockrell R."/>
            <person name="Collins M."/>
            <person name="Cooper J.A."/>
            <person name="Cree A."/>
            <person name="Curry S.M."/>
            <person name="Da Y."/>
            <person name="Dao M.D."/>
            <person name="Das B."/>
            <person name="Davila M.-L."/>
            <person name="Davy-Carroll L."/>
            <person name="Denson S."/>
            <person name="Dinh H."/>
            <person name="Ebong V.E."/>
            <person name="Edwards J.R."/>
            <person name="Egan A."/>
            <person name="El-Daye J."/>
            <person name="Escobedo L."/>
            <person name="Fernandez S."/>
            <person name="Fernando P.R."/>
            <person name="Flagg N."/>
            <person name="Forbes L.D."/>
            <person name="Fowler R.G."/>
            <person name="Fu Q."/>
            <person name="Gabisi R.A."/>
            <person name="Ganer J."/>
            <person name="Garbino Pronczuk A."/>
            <person name="Garcia R.M."/>
            <person name="Garner T."/>
            <person name="Garrett T.E."/>
            <person name="Gonzalez D.A."/>
            <person name="Hamid H."/>
            <person name="Hawkins E.S."/>
            <person name="Hirani K."/>
            <person name="Hogues M.E."/>
            <person name="Hollins B."/>
            <person name="Hsiao C.-H."/>
            <person name="Jabil R."/>
            <person name="James M.L."/>
            <person name="Jhangiani S.N."/>
            <person name="Johnson B."/>
            <person name="Johnson Q."/>
            <person name="Joshi V."/>
            <person name="Kalu J.B."/>
            <person name="Kam C."/>
            <person name="Kashfia A."/>
            <person name="Keebler J."/>
            <person name="Kisamo H."/>
            <person name="Kovar C.L."/>
            <person name="Lago L.A."/>
            <person name="Lai C.-Y."/>
            <person name="Laidlaw J."/>
            <person name="Lara F."/>
            <person name="Le T.-K."/>
            <person name="Lee S.L."/>
            <person name="Legall F.H."/>
            <person name="Lemon S.J."/>
            <person name="Lewis L.R."/>
            <person name="Li B."/>
            <person name="Liu Y."/>
            <person name="Liu Y.-S."/>
            <person name="Lopez J."/>
            <person name="Lozado R.J."/>
            <person name="Lu J."/>
            <person name="Madu R.C."/>
            <person name="Maheshwari M."/>
            <person name="Maheshwari R."/>
            <person name="Malloy K."/>
            <person name="Martinez E."/>
            <person name="Mathew T."/>
            <person name="Mercado I.C."/>
            <person name="Mercado C."/>
            <person name="Meyer B."/>
            <person name="Montgomery K."/>
            <person name="Morgan M.B."/>
            <person name="Munidasa M."/>
            <person name="Nazareth L.V."/>
            <person name="Nelson J."/>
            <person name="Ng B.M."/>
            <person name="Nguyen N.B."/>
            <person name="Nguyen P.Q."/>
            <person name="Nguyen T."/>
            <person name="Obregon M."/>
            <person name="Okwuonu G.O."/>
            <person name="Onwere C.G."/>
            <person name="Orozco G."/>
            <person name="Parra A."/>
            <person name="Patel S."/>
            <person name="Patil S."/>
            <person name="Perez A."/>
            <person name="Perez Y."/>
            <person name="Pham C."/>
            <person name="Primus E.L."/>
            <person name="Pu L.-L."/>
            <person name="Puazo M."/>
            <person name="Qin X."/>
            <person name="Quiroz J.B."/>
            <person name="Reese J."/>
            <person name="Richards S."/>
            <person name="Rives C.M."/>
            <person name="Robberts R."/>
            <person name="Ruiz S.J."/>
            <person name="Ruiz M.J."/>
            <person name="Santibanez J."/>
            <person name="Schneider B.W."/>
            <person name="Sisson I."/>
            <person name="Smith M."/>
            <person name="Sodergren E."/>
            <person name="Song X.-Z."/>
            <person name="Song B.B."/>
            <person name="Summersgill H."/>
            <person name="Thelus R."/>
            <person name="Thornton R.D."/>
            <person name="Trejos Z.Y."/>
            <person name="Usmani K."/>
            <person name="Vattathil S."/>
            <person name="Villasana D."/>
            <person name="Walker D.L."/>
            <person name="Wang S."/>
            <person name="Wang K."/>
            <person name="White C.S."/>
            <person name="Williams A.C."/>
            <person name="Williamson J."/>
            <person name="Wilson K."/>
            <person name="Woghiren I.O."/>
            <person name="Woodworth J.R."/>
            <person name="Worley K.C."/>
            <person name="Wright R.A."/>
            <person name="Wu W."/>
            <person name="Young L."/>
            <person name="Zhang L."/>
            <person name="Zhang J."/>
            <person name="Zhu Y."/>
            <person name="Muzny D.M."/>
            <person name="Weinstock G."/>
            <person name="Gibbs R.A."/>
        </authorList>
    </citation>
    <scope>NUCLEOTIDE SEQUENCE [LARGE SCALE GENOMIC DNA]</scope>
    <source>
        <strain evidence="3">LSR1</strain>
    </source>
</reference>
<dbReference type="Proteomes" id="UP000007819">
    <property type="component" value="Unassembled WGS sequence"/>
</dbReference>
<dbReference type="PANTHER" id="PTHR46169:SF29">
    <property type="entry name" value="DNA REPLICATION-RELATED ELEMENT FACTOR, ISOFORM A"/>
    <property type="match status" value="1"/>
</dbReference>
<dbReference type="PANTHER" id="PTHR46169">
    <property type="entry name" value="DNA REPLICATION-RELATED ELEMENT FACTOR, ISOFORM A"/>
    <property type="match status" value="1"/>
</dbReference>
<dbReference type="InterPro" id="IPR052717">
    <property type="entry name" value="Vacuolar_transposase_reg"/>
</dbReference>
<dbReference type="KEGG" id="api:103309549"/>
<dbReference type="RefSeq" id="XP_008183441.1">
    <property type="nucleotide sequence ID" value="XM_008185219.1"/>
</dbReference>
<dbReference type="EnsemblMetazoa" id="XM_008185219.1">
    <property type="protein sequence ID" value="XP_008183441.1"/>
    <property type="gene ID" value="LOC103309549"/>
</dbReference>
<dbReference type="InterPro" id="IPR012337">
    <property type="entry name" value="RNaseH-like_sf"/>
</dbReference>
<dbReference type="GO" id="GO:0046983">
    <property type="term" value="F:protein dimerization activity"/>
    <property type="evidence" value="ECO:0007669"/>
    <property type="project" value="InterPro"/>
</dbReference>
<reference evidence="2" key="2">
    <citation type="submission" date="2022-06" db="UniProtKB">
        <authorList>
            <consortium name="EnsemblMetazoa"/>
        </authorList>
    </citation>
    <scope>IDENTIFICATION</scope>
</reference>
<protein>
    <recommendedName>
        <fullName evidence="1">HAT C-terminal dimerisation domain-containing protein</fullName>
    </recommendedName>
</protein>
<dbReference type="GeneID" id="103309549"/>
<dbReference type="Pfam" id="PF05699">
    <property type="entry name" value="Dimer_Tnp_hAT"/>
    <property type="match status" value="1"/>
</dbReference>
<dbReference type="GO" id="GO:0005634">
    <property type="term" value="C:nucleus"/>
    <property type="evidence" value="ECO:0007669"/>
    <property type="project" value="TreeGrafter"/>
</dbReference>
<feature type="domain" description="HAT C-terminal dimerisation" evidence="1">
    <location>
        <begin position="255"/>
        <end position="335"/>
    </location>
</feature>
<dbReference type="GO" id="GO:0006357">
    <property type="term" value="P:regulation of transcription by RNA polymerase II"/>
    <property type="evidence" value="ECO:0007669"/>
    <property type="project" value="TreeGrafter"/>
</dbReference>